<name>A0A9Q9MDX2_9ACTN</name>
<keyword evidence="2" id="KW-1133">Transmembrane helix</keyword>
<reference evidence="3" key="1">
    <citation type="submission" date="2021-04" db="EMBL/GenBank/DDBJ databases">
        <title>Dactylosporangium aurantiacum NRRL B-8018 full assembly.</title>
        <authorList>
            <person name="Hartkoorn R.C."/>
            <person name="Beaudoing E."/>
            <person name="Hot D."/>
        </authorList>
    </citation>
    <scope>NUCLEOTIDE SEQUENCE</scope>
    <source>
        <strain evidence="3">NRRL B-8018</strain>
    </source>
</reference>
<keyword evidence="4" id="KW-1185">Reference proteome</keyword>
<feature type="compositionally biased region" description="Pro residues" evidence="1">
    <location>
        <begin position="109"/>
        <end position="118"/>
    </location>
</feature>
<evidence type="ECO:0000313" key="3">
    <source>
        <dbReference type="EMBL" id="UWZ52569.1"/>
    </source>
</evidence>
<keyword evidence="2" id="KW-0812">Transmembrane</keyword>
<feature type="transmembrane region" description="Helical" evidence="2">
    <location>
        <begin position="12"/>
        <end position="29"/>
    </location>
</feature>
<keyword evidence="2" id="KW-0472">Membrane</keyword>
<protein>
    <submittedName>
        <fullName evidence="3">Uncharacterized protein</fullName>
    </submittedName>
</protein>
<feature type="compositionally biased region" description="Low complexity" evidence="1">
    <location>
        <begin position="62"/>
        <end position="79"/>
    </location>
</feature>
<organism evidence="3 4">
    <name type="scientific">Dactylosporangium aurantiacum</name>
    <dbReference type="NCBI Taxonomy" id="35754"/>
    <lineage>
        <taxon>Bacteria</taxon>
        <taxon>Bacillati</taxon>
        <taxon>Actinomycetota</taxon>
        <taxon>Actinomycetes</taxon>
        <taxon>Micromonosporales</taxon>
        <taxon>Micromonosporaceae</taxon>
        <taxon>Dactylosporangium</taxon>
    </lineage>
</organism>
<feature type="region of interest" description="Disordered" evidence="1">
    <location>
        <begin position="35"/>
        <end position="147"/>
    </location>
</feature>
<dbReference type="Proteomes" id="UP001058003">
    <property type="component" value="Chromosome"/>
</dbReference>
<evidence type="ECO:0000313" key="4">
    <source>
        <dbReference type="Proteomes" id="UP001058003"/>
    </source>
</evidence>
<dbReference type="EMBL" id="CP073767">
    <property type="protein sequence ID" value="UWZ52569.1"/>
    <property type="molecule type" value="Genomic_DNA"/>
</dbReference>
<gene>
    <name evidence="3" type="ORF">Daura_38945</name>
</gene>
<accession>A0A9Q9MDX2</accession>
<sequence length="147" mass="15327">MNIPHGDDVVTPLIVLAVLLVSVIGTLRMHRSHRAARRPAPLRPHPAARPYTEPVPPTMPYAGTARTGTHAAPAGTAPMPAAPMPAAPMPGAPAGGRRRFHGHAIAPPAAFPEPPRFAPQPLHNVPSTGLAPRPPAPARHRAPDPTV</sequence>
<dbReference type="AlphaFoldDB" id="A0A9Q9MDX2"/>
<evidence type="ECO:0000256" key="1">
    <source>
        <dbReference type="SAM" id="MobiDB-lite"/>
    </source>
</evidence>
<dbReference type="KEGG" id="daur:Daura_38945"/>
<dbReference type="RefSeq" id="WP_156090041.1">
    <property type="nucleotide sequence ID" value="NZ_CP073767.1"/>
</dbReference>
<evidence type="ECO:0000256" key="2">
    <source>
        <dbReference type="SAM" id="Phobius"/>
    </source>
</evidence>
<feature type="compositionally biased region" description="Pro residues" evidence="1">
    <location>
        <begin position="80"/>
        <end position="91"/>
    </location>
</feature>
<proteinExistence type="predicted"/>